<gene>
    <name evidence="4" type="ORF">V5F32_04470</name>
</gene>
<keyword evidence="5" id="KW-1185">Reference proteome</keyword>
<evidence type="ECO:0000313" key="5">
    <source>
        <dbReference type="Proteomes" id="UP001604002"/>
    </source>
</evidence>
<protein>
    <submittedName>
        <fullName evidence="4">GNAT family N-acetyltransferase</fullName>
        <ecNumber evidence="4">2.3.1.-</ecNumber>
    </submittedName>
</protein>
<dbReference type="InterPro" id="IPR000182">
    <property type="entry name" value="GNAT_dom"/>
</dbReference>
<dbReference type="EMBL" id="JBAFVH010000002">
    <property type="protein sequence ID" value="MFG1371411.1"/>
    <property type="molecule type" value="Genomic_DNA"/>
</dbReference>
<evidence type="ECO:0000259" key="3">
    <source>
        <dbReference type="PROSITE" id="PS51186"/>
    </source>
</evidence>
<keyword evidence="1 4" id="KW-0808">Transferase</keyword>
<sequence length="163" mass="17374">MPLTDPVAGIDIRPAQPQDLPALVALFAADALGGHGDTCDAAAVGDYRTAFDAIAADPRARLYAAELDGRVVGTFQLVFVHSLPGRGALRAFLEAVQVDGALRGRRIGEAMVRFAMAEASRAGARSLALTSNKVRTDAHRFYRRLGFANSHEGFKIELSPNGR</sequence>
<dbReference type="Pfam" id="PF00583">
    <property type="entry name" value="Acetyltransf_1"/>
    <property type="match status" value="1"/>
</dbReference>
<reference evidence="4 5" key="1">
    <citation type="submission" date="2024-02" db="EMBL/GenBank/DDBJ databases">
        <title>Expansion and revision of Xanthobacter and proposal of Roseixanthobacter gen. nov.</title>
        <authorList>
            <person name="Soltysiak M.P.M."/>
            <person name="Jalihal A."/>
            <person name="Ory A."/>
            <person name="Chrisophersen C."/>
            <person name="Lee A.D."/>
            <person name="Boulton J."/>
            <person name="Springer M."/>
        </authorList>
    </citation>
    <scope>NUCLEOTIDE SEQUENCE [LARGE SCALE GENOMIC DNA]</scope>
    <source>
        <strain evidence="4 5">23A</strain>
    </source>
</reference>
<dbReference type="EC" id="2.3.1.-" evidence="4"/>
<evidence type="ECO:0000313" key="4">
    <source>
        <dbReference type="EMBL" id="MFG1371411.1"/>
    </source>
</evidence>
<dbReference type="SUPFAM" id="SSF55729">
    <property type="entry name" value="Acyl-CoA N-acyltransferases (Nat)"/>
    <property type="match status" value="1"/>
</dbReference>
<accession>A0ABW6ZRR2</accession>
<dbReference type="PROSITE" id="PS51186">
    <property type="entry name" value="GNAT"/>
    <property type="match status" value="1"/>
</dbReference>
<dbReference type="PANTHER" id="PTHR43877">
    <property type="entry name" value="AMINOALKYLPHOSPHONATE N-ACETYLTRANSFERASE-RELATED-RELATED"/>
    <property type="match status" value="1"/>
</dbReference>
<dbReference type="GO" id="GO:0016746">
    <property type="term" value="F:acyltransferase activity"/>
    <property type="evidence" value="ECO:0007669"/>
    <property type="project" value="UniProtKB-KW"/>
</dbReference>
<feature type="domain" description="N-acetyltransferase" evidence="3">
    <location>
        <begin position="10"/>
        <end position="163"/>
    </location>
</feature>
<name>A0ABW6ZRR2_9HYPH</name>
<organism evidence="4 5">
    <name type="scientific">Xanthobacter oligotrophicus</name>
    <dbReference type="NCBI Taxonomy" id="2607286"/>
    <lineage>
        <taxon>Bacteria</taxon>
        <taxon>Pseudomonadati</taxon>
        <taxon>Pseudomonadota</taxon>
        <taxon>Alphaproteobacteria</taxon>
        <taxon>Hyphomicrobiales</taxon>
        <taxon>Xanthobacteraceae</taxon>
        <taxon>Xanthobacter</taxon>
    </lineage>
</organism>
<dbReference type="InterPro" id="IPR016181">
    <property type="entry name" value="Acyl_CoA_acyltransferase"/>
</dbReference>
<dbReference type="InterPro" id="IPR050832">
    <property type="entry name" value="Bact_Acetyltransf"/>
</dbReference>
<proteinExistence type="predicted"/>
<keyword evidence="2 4" id="KW-0012">Acyltransferase</keyword>
<dbReference type="Proteomes" id="UP001604002">
    <property type="component" value="Unassembled WGS sequence"/>
</dbReference>
<dbReference type="RefSeq" id="WP_393991397.1">
    <property type="nucleotide sequence ID" value="NZ_JBAFVH010000002.1"/>
</dbReference>
<dbReference type="CDD" id="cd04301">
    <property type="entry name" value="NAT_SF"/>
    <property type="match status" value="1"/>
</dbReference>
<evidence type="ECO:0000256" key="2">
    <source>
        <dbReference type="ARBA" id="ARBA00023315"/>
    </source>
</evidence>
<dbReference type="Gene3D" id="3.40.630.30">
    <property type="match status" value="1"/>
</dbReference>
<comment type="caution">
    <text evidence="4">The sequence shown here is derived from an EMBL/GenBank/DDBJ whole genome shotgun (WGS) entry which is preliminary data.</text>
</comment>
<evidence type="ECO:0000256" key="1">
    <source>
        <dbReference type="ARBA" id="ARBA00022679"/>
    </source>
</evidence>